<protein>
    <recommendedName>
        <fullName evidence="11">ATPase family AAA domain-containing protein 5</fullName>
    </recommendedName>
</protein>
<feature type="compositionally biased region" description="Basic residues" evidence="8">
    <location>
        <begin position="22"/>
        <end position="32"/>
    </location>
</feature>
<dbReference type="Gene3D" id="1.10.8.60">
    <property type="match status" value="1"/>
</dbReference>
<evidence type="ECO:0000313" key="10">
    <source>
        <dbReference type="Proteomes" id="UP001642360"/>
    </source>
</evidence>
<sequence>MASQKDMKSPRRSKQRANTTPQKRRMNSTPKKKVMDSGLEEACSGPISINAVQSVHSSQLIPDLRLEAKMTAEENSRIFVGKQVHPFFSSWKMCKRNHEIADAKLCSIEKKNKRVTFSPIHVFEKVEDDVVSLDWENWIFSESGFVSNTCLGSGSSSIYERRVKFLQFDNFPSITHPGRTSLCQNEISLNHCCIQHEEVSLNHSLTERVLHVLSPTPADEQLAFCELPKNTEVNLEMGKVDLLSGKDDCVRKSHVEWQGKFLEERIMSHYHGSGNQPENSLWTDKYQPGKAFEVCGNGESVKFLSEWLHLWHERGFRTSKNSTGGKKRFEQDVDYSSYHSDCDSDNIDDETSLKNVLLVTGPVGSGKSAAIYACAREQGFQVIEVNASDWRNGSLVRQKFGEAVESCWLQRSFGADFLFAAATPQELSENFYLKSCQELRISHYCMTTVTTDNLKRYQDIMNPANPENKHPLRSSKSALNTLADQGSGNEVIELIPLSDEEDSQNASRVPGKSVCKENKTSSDECNIKTLVLFEDVDATLYEDRGFIATIQQLAETAKRPMILTSNSDNPVLPDNLDRLEVCFTIPSLKELLGLVHLICAAEKAKVHPCLIERFIGYCHGDIRKTIMHLQFWCQGESFGKDSELRRMYHPLLFDLDAGHQILPKIVPWSCPSRMSELLEEEITKSLFMMEESNSLTEIVEEDLDNDVPNTFSVHGNEPDTVGAKKVAMLSMHCSVQDGNDFAVQFDNTCEFSTSSGSPIAFTRRNARRKLDTVLSSDSGEECSCDGVPVVSGRPFDYTNSEVLLEVNNKSSSHCVASERHCNPLTEYLCHSEGKLERNIFQCSETSDNSHINAMCTVVDVSCVPESFVPETEVNNGTVLFSRTVSCSHVADKVEAASTSNDFMPNLFPSEGNNLCKSLPGFHKNRKILGNTSDIFVESFHGEEVGDSHVGCVEVSPKEYQAMDECSRINFGRSSKLMEKHSSGSVIDTVQETWRKFRDGHMDLKQYITPEQKNASQVLKQACGISNLISEADLLLNDCQPLICDYLETSVITSENSHSFGWHDDQLQMASTIAQHGICFYSKKIAALGSNMEYTSTVDLGWEMLTSSTSTMALGKLVSQDRRTIESLEMELPITTTSLKSDLESCFCNILQSIVPSKSHLSLRGDAFHEYLSSLGQISRSEASRLSESSDKMKRRRARVPRHYLSSGALMLSSEYISLLSQYNCYQKVSSQSTDASLR</sequence>
<keyword evidence="3" id="KW-0547">Nucleotide-binding</keyword>
<dbReference type="GO" id="GO:0005634">
    <property type="term" value="C:nucleus"/>
    <property type="evidence" value="ECO:0007669"/>
    <property type="project" value="UniProtKB-SubCell"/>
</dbReference>
<reference evidence="9 10" key="1">
    <citation type="submission" date="2024-02" db="EMBL/GenBank/DDBJ databases">
        <authorList>
            <person name="Vignale AGUSTIN F."/>
            <person name="Sosa J E."/>
            <person name="Modenutti C."/>
        </authorList>
    </citation>
    <scope>NUCLEOTIDE SEQUENCE [LARGE SCALE GENOMIC DNA]</scope>
</reference>
<keyword evidence="7" id="KW-0131">Cell cycle</keyword>
<comment type="caution">
    <text evidence="9">The sequence shown here is derived from an EMBL/GenBank/DDBJ whole genome shotgun (WGS) entry which is preliminary data.</text>
</comment>
<evidence type="ECO:0000256" key="1">
    <source>
        <dbReference type="ARBA" id="ARBA00004123"/>
    </source>
</evidence>
<comment type="similarity">
    <text evidence="2">Belongs to the rad17/RAD24 family.</text>
</comment>
<evidence type="ECO:0000256" key="8">
    <source>
        <dbReference type="SAM" id="MobiDB-lite"/>
    </source>
</evidence>
<name>A0ABC8UUY9_9AQUA</name>
<comment type="subcellular location">
    <subcellularLocation>
        <location evidence="1">Nucleus</location>
    </subcellularLocation>
</comment>
<dbReference type="SUPFAM" id="SSF52540">
    <property type="entry name" value="P-loop containing nucleoside triphosphate hydrolases"/>
    <property type="match status" value="1"/>
</dbReference>
<dbReference type="GO" id="GO:0005524">
    <property type="term" value="F:ATP binding"/>
    <property type="evidence" value="ECO:0007669"/>
    <property type="project" value="UniProtKB-KW"/>
</dbReference>
<organism evidence="9 10">
    <name type="scientific">Ilex paraguariensis</name>
    <name type="common">yerba mate</name>
    <dbReference type="NCBI Taxonomy" id="185542"/>
    <lineage>
        <taxon>Eukaryota</taxon>
        <taxon>Viridiplantae</taxon>
        <taxon>Streptophyta</taxon>
        <taxon>Embryophyta</taxon>
        <taxon>Tracheophyta</taxon>
        <taxon>Spermatophyta</taxon>
        <taxon>Magnoliopsida</taxon>
        <taxon>eudicotyledons</taxon>
        <taxon>Gunneridae</taxon>
        <taxon>Pentapetalae</taxon>
        <taxon>asterids</taxon>
        <taxon>campanulids</taxon>
        <taxon>Aquifoliales</taxon>
        <taxon>Aquifoliaceae</taxon>
        <taxon>Ilex</taxon>
    </lineage>
</organism>
<evidence type="ECO:0008006" key="11">
    <source>
        <dbReference type="Google" id="ProtNLM"/>
    </source>
</evidence>
<proteinExistence type="inferred from homology"/>
<keyword evidence="5" id="KW-0067">ATP-binding</keyword>
<dbReference type="PANTHER" id="PTHR12172:SF1">
    <property type="entry name" value="P-LOOP CONTAINING NUCLEOSIDE TRIPHOSPHATE HYDROLASES SUPERFAMILY PROTEIN"/>
    <property type="match status" value="1"/>
</dbReference>
<evidence type="ECO:0000313" key="9">
    <source>
        <dbReference type="EMBL" id="CAK9184534.1"/>
    </source>
</evidence>
<keyword evidence="4" id="KW-0227">DNA damage</keyword>
<dbReference type="EMBL" id="CAUOFW020009013">
    <property type="protein sequence ID" value="CAK9184534.1"/>
    <property type="molecule type" value="Genomic_DNA"/>
</dbReference>
<dbReference type="AlphaFoldDB" id="A0ABC8UUY9"/>
<evidence type="ECO:0000256" key="7">
    <source>
        <dbReference type="ARBA" id="ARBA00023306"/>
    </source>
</evidence>
<dbReference type="PANTHER" id="PTHR12172">
    <property type="entry name" value="CELL CYCLE CHECKPOINT PROTEIN RAD17"/>
    <property type="match status" value="1"/>
</dbReference>
<dbReference type="InterPro" id="IPR027417">
    <property type="entry name" value="P-loop_NTPase"/>
</dbReference>
<dbReference type="InterPro" id="IPR004582">
    <property type="entry name" value="Checkpoint_prot_Rad17_Rad24"/>
</dbReference>
<gene>
    <name evidence="9" type="ORF">ILEXP_LOCUS54873</name>
</gene>
<evidence type="ECO:0000256" key="3">
    <source>
        <dbReference type="ARBA" id="ARBA00022741"/>
    </source>
</evidence>
<dbReference type="Gene3D" id="3.40.50.300">
    <property type="entry name" value="P-loop containing nucleotide triphosphate hydrolases"/>
    <property type="match status" value="1"/>
</dbReference>
<keyword evidence="10" id="KW-1185">Reference proteome</keyword>
<keyword evidence="6" id="KW-0539">Nucleus</keyword>
<evidence type="ECO:0000256" key="6">
    <source>
        <dbReference type="ARBA" id="ARBA00023242"/>
    </source>
</evidence>
<dbReference type="Proteomes" id="UP001642360">
    <property type="component" value="Unassembled WGS sequence"/>
</dbReference>
<dbReference type="GO" id="GO:0006974">
    <property type="term" value="P:DNA damage response"/>
    <property type="evidence" value="ECO:0007669"/>
    <property type="project" value="UniProtKB-KW"/>
</dbReference>
<evidence type="ECO:0000256" key="2">
    <source>
        <dbReference type="ARBA" id="ARBA00006168"/>
    </source>
</evidence>
<evidence type="ECO:0000256" key="4">
    <source>
        <dbReference type="ARBA" id="ARBA00022763"/>
    </source>
</evidence>
<accession>A0ABC8UUY9</accession>
<feature type="region of interest" description="Disordered" evidence="8">
    <location>
        <begin position="1"/>
        <end position="37"/>
    </location>
</feature>
<evidence type="ECO:0000256" key="5">
    <source>
        <dbReference type="ARBA" id="ARBA00022840"/>
    </source>
</evidence>